<evidence type="ECO:0000313" key="2">
    <source>
        <dbReference type="Proteomes" id="UP001224139"/>
    </source>
</evidence>
<dbReference type="Proteomes" id="UP001224139">
    <property type="component" value="Unassembled WGS sequence"/>
</dbReference>
<proteinExistence type="predicted"/>
<dbReference type="EMBL" id="JAUCFG010000004">
    <property type="protein sequence ID" value="MDM5441942.1"/>
    <property type="molecule type" value="Genomic_DNA"/>
</dbReference>
<evidence type="ECO:0000313" key="1">
    <source>
        <dbReference type="EMBL" id="MDM5441942.1"/>
    </source>
</evidence>
<comment type="caution">
    <text evidence="1">The sequence shown here is derived from an EMBL/GenBank/DDBJ whole genome shotgun (WGS) entry which is preliminary data.</text>
</comment>
<accession>A0ABT7RG97</accession>
<dbReference type="RefSeq" id="WP_289361322.1">
    <property type="nucleotide sequence ID" value="NZ_JAUCFG010000004.1"/>
</dbReference>
<protein>
    <submittedName>
        <fullName evidence="1">Uncharacterized protein</fullName>
    </submittedName>
</protein>
<organism evidence="1 2">
    <name type="scientific">Bacillus hominis</name>
    <dbReference type="NCBI Taxonomy" id="2817478"/>
    <lineage>
        <taxon>Bacteria</taxon>
        <taxon>Bacillati</taxon>
        <taxon>Bacillota</taxon>
        <taxon>Bacilli</taxon>
        <taxon>Bacillales</taxon>
        <taxon>Bacillaceae</taxon>
        <taxon>Bacillus</taxon>
        <taxon>Bacillus cereus group</taxon>
    </lineage>
</organism>
<reference evidence="1 2" key="1">
    <citation type="submission" date="2023-06" db="EMBL/GenBank/DDBJ databases">
        <title>Comparative genomics of Bacillaceae isolates and their secondary metabolite potential.</title>
        <authorList>
            <person name="Song L."/>
            <person name="Nielsen L.J."/>
            <person name="Mohite O."/>
            <person name="Xu X."/>
            <person name="Weber T."/>
            <person name="Kovacs A.T."/>
        </authorList>
    </citation>
    <scope>NUCLEOTIDE SEQUENCE [LARGE SCALE GENOMIC DNA]</scope>
    <source>
        <strain evidence="1 2">DX2.1</strain>
    </source>
</reference>
<sequence length="116" mass="13694">MFVNFNLKSIENGDIRVNIESANHDLKHVIECFKEEGFNLSKWYLIEIAATESERVYCFKDSESHYVDMLIGANNQVTPNYFKNHDVDQYSLFQAESIREAIRLYEVIYSPIIYKE</sequence>
<name>A0ABT7RG97_9BACI</name>
<gene>
    <name evidence="1" type="ORF">QUG02_28505</name>
</gene>
<keyword evidence="2" id="KW-1185">Reference proteome</keyword>